<feature type="binding site" evidence="6">
    <location>
        <begin position="33"/>
        <end position="38"/>
    </location>
    <ligand>
        <name>ATP</name>
        <dbReference type="ChEBI" id="CHEBI:30616"/>
    </ligand>
</feature>
<evidence type="ECO:0000313" key="8">
    <source>
        <dbReference type="EMBL" id="USI72276.1"/>
    </source>
</evidence>
<dbReference type="InterPro" id="IPR014729">
    <property type="entry name" value="Rossmann-like_a/b/a_fold"/>
</dbReference>
<dbReference type="PANTHER" id="PTHR43033">
    <property type="entry name" value="TRNA(ILE)-LYSIDINE SYNTHASE-RELATED"/>
    <property type="match status" value="1"/>
</dbReference>
<dbReference type="Gene3D" id="3.40.50.620">
    <property type="entry name" value="HUPs"/>
    <property type="match status" value="1"/>
</dbReference>
<feature type="domain" description="tRNA(Ile)-lysidine/2-thiocytidine synthase N-terminal" evidence="7">
    <location>
        <begin position="29"/>
        <end position="202"/>
    </location>
</feature>
<dbReference type="InterPro" id="IPR011063">
    <property type="entry name" value="TilS/TtcA_N"/>
</dbReference>
<evidence type="ECO:0000256" key="6">
    <source>
        <dbReference type="HAMAP-Rule" id="MF_01161"/>
    </source>
</evidence>
<dbReference type="EMBL" id="CP084930">
    <property type="protein sequence ID" value="USI72276.1"/>
    <property type="molecule type" value="Genomic_DNA"/>
</dbReference>
<gene>
    <name evidence="6 8" type="primary">tilS</name>
    <name evidence="8" type="ORF">LHA26_13375</name>
</gene>
<proteinExistence type="inferred from homology"/>
<evidence type="ECO:0000256" key="4">
    <source>
        <dbReference type="ARBA" id="ARBA00022840"/>
    </source>
</evidence>
<dbReference type="NCBIfam" id="TIGR02432">
    <property type="entry name" value="lysidine_TilS_N"/>
    <property type="match status" value="1"/>
</dbReference>
<keyword evidence="4 6" id="KW-0067">ATP-binding</keyword>
<sequence>MPSAAPDAALIARFAADLDALLPPDAALGLAVSGGPDSLALLLLAAAARPGRIAAMTVDHGLRAAAAEEAALVAALCAARGVPHHSARVRVEGSVQAGARTARYAALGAWASAEGRALVTAHHADDQAETLLMRLARGAGLAGLSGVRARRPLGPGPDAPLLVRPLLGWRKAELEAIVAAEGLVPVRDPSNADPRFDRSRARALLAATPWLDPRRLAAAAAHLAEEEAALARLADERYAVTRADDGGCAYRPDPIRALARRHLRRLLADEFGATPDGPALERALLALERGESLCCADILCRADAGLWRFRRAPVRRTS</sequence>
<keyword evidence="3 6" id="KW-0547">Nucleotide-binding</keyword>
<evidence type="ECO:0000259" key="7">
    <source>
        <dbReference type="Pfam" id="PF01171"/>
    </source>
</evidence>
<comment type="function">
    <text evidence="6">Ligates lysine onto the cytidine present at position 34 of the AUA codon-specific tRNA(Ile) that contains the anticodon CAU, in an ATP-dependent manner. Cytidine is converted to lysidine, thus changing the amino acid specificity of the tRNA from methionine to isoleucine.</text>
</comment>
<evidence type="ECO:0000256" key="3">
    <source>
        <dbReference type="ARBA" id="ARBA00022741"/>
    </source>
</evidence>
<organism evidence="8 9">
    <name type="scientific">Sphingomonas morindae</name>
    <dbReference type="NCBI Taxonomy" id="1541170"/>
    <lineage>
        <taxon>Bacteria</taxon>
        <taxon>Pseudomonadati</taxon>
        <taxon>Pseudomonadota</taxon>
        <taxon>Alphaproteobacteria</taxon>
        <taxon>Sphingomonadales</taxon>
        <taxon>Sphingomonadaceae</taxon>
        <taxon>Sphingomonas</taxon>
    </lineage>
</organism>
<keyword evidence="2 6" id="KW-0819">tRNA processing</keyword>
<dbReference type="PANTHER" id="PTHR43033:SF1">
    <property type="entry name" value="TRNA(ILE)-LYSIDINE SYNTHASE-RELATED"/>
    <property type="match status" value="1"/>
</dbReference>
<accession>A0ABY4X5X7</accession>
<dbReference type="CDD" id="cd01992">
    <property type="entry name" value="TilS_N"/>
    <property type="match status" value="1"/>
</dbReference>
<keyword evidence="9" id="KW-1185">Reference proteome</keyword>
<dbReference type="GO" id="GO:0032267">
    <property type="term" value="F:tRNA(Ile)-lysidine synthase activity"/>
    <property type="evidence" value="ECO:0007669"/>
    <property type="project" value="UniProtKB-EC"/>
</dbReference>
<dbReference type="SUPFAM" id="SSF52402">
    <property type="entry name" value="Adenine nucleotide alpha hydrolases-like"/>
    <property type="match status" value="1"/>
</dbReference>
<dbReference type="EC" id="6.3.4.19" evidence="6"/>
<keyword evidence="6" id="KW-0963">Cytoplasm</keyword>
<evidence type="ECO:0000256" key="5">
    <source>
        <dbReference type="ARBA" id="ARBA00048539"/>
    </source>
</evidence>
<evidence type="ECO:0000256" key="1">
    <source>
        <dbReference type="ARBA" id="ARBA00022598"/>
    </source>
</evidence>
<dbReference type="RefSeq" id="WP_252166085.1">
    <property type="nucleotide sequence ID" value="NZ_CP084930.1"/>
</dbReference>
<reference evidence="8" key="1">
    <citation type="journal article" date="2022" name="Toxins">
        <title>Genomic Analysis of Sphingopyxis sp. USTB-05 for Biodegrading Cyanobacterial Hepatotoxins.</title>
        <authorList>
            <person name="Liu C."/>
            <person name="Xu Q."/>
            <person name="Zhao Z."/>
            <person name="Zhang H."/>
            <person name="Liu X."/>
            <person name="Yin C."/>
            <person name="Liu Y."/>
            <person name="Yan H."/>
        </authorList>
    </citation>
    <scope>NUCLEOTIDE SEQUENCE</scope>
    <source>
        <strain evidence="8">NBD5</strain>
    </source>
</reference>
<evidence type="ECO:0000256" key="2">
    <source>
        <dbReference type="ARBA" id="ARBA00022694"/>
    </source>
</evidence>
<dbReference type="HAMAP" id="MF_01161">
    <property type="entry name" value="tRNA_Ile_lys_synt"/>
    <property type="match status" value="1"/>
</dbReference>
<name>A0ABY4X5X7_9SPHN</name>
<dbReference type="Pfam" id="PF01171">
    <property type="entry name" value="ATP_bind_3"/>
    <property type="match status" value="1"/>
</dbReference>
<dbReference type="Proteomes" id="UP001056937">
    <property type="component" value="Chromosome 1"/>
</dbReference>
<evidence type="ECO:0000313" key="9">
    <source>
        <dbReference type="Proteomes" id="UP001056937"/>
    </source>
</evidence>
<comment type="similarity">
    <text evidence="6">Belongs to the tRNA(Ile)-lysidine synthase family.</text>
</comment>
<dbReference type="InterPro" id="IPR012094">
    <property type="entry name" value="tRNA_Ile_lys_synt"/>
</dbReference>
<comment type="domain">
    <text evidence="6">The N-terminal region contains the highly conserved SGGXDS motif, predicted to be a P-loop motif involved in ATP binding.</text>
</comment>
<comment type="catalytic activity">
    <reaction evidence="5 6">
        <text>cytidine(34) in tRNA(Ile2) + L-lysine + ATP = lysidine(34) in tRNA(Ile2) + AMP + diphosphate + H(+)</text>
        <dbReference type="Rhea" id="RHEA:43744"/>
        <dbReference type="Rhea" id="RHEA-COMP:10625"/>
        <dbReference type="Rhea" id="RHEA-COMP:10670"/>
        <dbReference type="ChEBI" id="CHEBI:15378"/>
        <dbReference type="ChEBI" id="CHEBI:30616"/>
        <dbReference type="ChEBI" id="CHEBI:32551"/>
        <dbReference type="ChEBI" id="CHEBI:33019"/>
        <dbReference type="ChEBI" id="CHEBI:82748"/>
        <dbReference type="ChEBI" id="CHEBI:83665"/>
        <dbReference type="ChEBI" id="CHEBI:456215"/>
        <dbReference type="EC" id="6.3.4.19"/>
    </reaction>
</comment>
<comment type="subcellular location">
    <subcellularLocation>
        <location evidence="6">Cytoplasm</location>
    </subcellularLocation>
</comment>
<keyword evidence="1 6" id="KW-0436">Ligase</keyword>
<dbReference type="InterPro" id="IPR012795">
    <property type="entry name" value="tRNA_Ile_lys_synt_N"/>
</dbReference>
<protein>
    <recommendedName>
        <fullName evidence="6">tRNA(Ile)-lysidine synthase</fullName>
        <ecNumber evidence="6">6.3.4.19</ecNumber>
    </recommendedName>
    <alternativeName>
        <fullName evidence="6">tRNA(Ile)-2-lysyl-cytidine synthase</fullName>
    </alternativeName>
    <alternativeName>
        <fullName evidence="6">tRNA(Ile)-lysidine synthetase</fullName>
    </alternativeName>
</protein>